<protein>
    <recommendedName>
        <fullName evidence="3">Tick transposon</fullName>
    </recommendedName>
</protein>
<gene>
    <name evidence="1" type="ORF">V5799_028418</name>
</gene>
<dbReference type="AlphaFoldDB" id="A0AAQ4DCX6"/>
<dbReference type="Proteomes" id="UP001321473">
    <property type="component" value="Unassembled WGS sequence"/>
</dbReference>
<sequence length="243" mass="27017">MLLSYRPKGRLDLLLQKPQEPNVERHTLTKGKWVRGQTVLFRNFGLGQRWMKGTVQHVLGNRMLKLNTAGGPVTRHFDQSTSKETIVNCFRKAGIKAVCDSLDAADNDEASEGEAPAQSDFADAWQQLSEEEGVPEDVSLTDFITSDEYAVTTEELDDTAIIEWVQEKTIVEDCDDTEEATQTATATEVLNSIDILRSYAGAQEHEQALVAVATYERLITPTLMSNRQAKITDFMTASTRTAS</sequence>
<comment type="caution">
    <text evidence="1">The sequence shown here is derived from an EMBL/GenBank/DDBJ whole genome shotgun (WGS) entry which is preliminary data.</text>
</comment>
<evidence type="ECO:0000313" key="2">
    <source>
        <dbReference type="Proteomes" id="UP001321473"/>
    </source>
</evidence>
<keyword evidence="2" id="KW-1185">Reference proteome</keyword>
<organism evidence="1 2">
    <name type="scientific">Amblyomma americanum</name>
    <name type="common">Lone star tick</name>
    <dbReference type="NCBI Taxonomy" id="6943"/>
    <lineage>
        <taxon>Eukaryota</taxon>
        <taxon>Metazoa</taxon>
        <taxon>Ecdysozoa</taxon>
        <taxon>Arthropoda</taxon>
        <taxon>Chelicerata</taxon>
        <taxon>Arachnida</taxon>
        <taxon>Acari</taxon>
        <taxon>Parasitiformes</taxon>
        <taxon>Ixodida</taxon>
        <taxon>Ixodoidea</taxon>
        <taxon>Ixodidae</taxon>
        <taxon>Amblyomminae</taxon>
        <taxon>Amblyomma</taxon>
    </lineage>
</organism>
<accession>A0AAQ4DCX6</accession>
<reference evidence="1 2" key="1">
    <citation type="journal article" date="2023" name="Arcadia Sci">
        <title>De novo assembly of a long-read Amblyomma americanum tick genome.</title>
        <authorList>
            <person name="Chou S."/>
            <person name="Poskanzer K.E."/>
            <person name="Rollins M."/>
            <person name="Thuy-Boun P.S."/>
        </authorList>
    </citation>
    <scope>NUCLEOTIDE SEQUENCE [LARGE SCALE GENOMIC DNA]</scope>
    <source>
        <strain evidence="1">F_SG_1</strain>
        <tissue evidence="1">Salivary glands</tissue>
    </source>
</reference>
<evidence type="ECO:0008006" key="3">
    <source>
        <dbReference type="Google" id="ProtNLM"/>
    </source>
</evidence>
<dbReference type="EMBL" id="JARKHS020032264">
    <property type="protein sequence ID" value="KAK8760316.1"/>
    <property type="molecule type" value="Genomic_DNA"/>
</dbReference>
<evidence type="ECO:0000313" key="1">
    <source>
        <dbReference type="EMBL" id="KAK8760316.1"/>
    </source>
</evidence>
<proteinExistence type="predicted"/>
<name>A0AAQ4DCX6_AMBAM</name>